<accession>T0YC09</accession>
<sequence length="78" mass="9003">MPIPATKFIWFNGKLVPWEKATVHVLTHALHYGSSVFEGVRAYETPQGVAIFRLRDHTRRLLDSAKIYRMSMPFSAEQ</sequence>
<comment type="caution">
    <text evidence="1">The sequence shown here is derived from an EMBL/GenBank/DDBJ whole genome shotgun (WGS) entry which is preliminary data.</text>
</comment>
<reference evidence="1" key="1">
    <citation type="submission" date="2013-08" db="EMBL/GenBank/DDBJ databases">
        <authorList>
            <person name="Mendez C."/>
            <person name="Richter M."/>
            <person name="Ferrer M."/>
            <person name="Sanchez J."/>
        </authorList>
    </citation>
    <scope>NUCLEOTIDE SEQUENCE</scope>
</reference>
<dbReference type="InterPro" id="IPR036038">
    <property type="entry name" value="Aminotransferase-like"/>
</dbReference>
<dbReference type="SUPFAM" id="SSF56752">
    <property type="entry name" value="D-aminoacid aminotransferase-like PLP-dependent enzymes"/>
    <property type="match status" value="1"/>
</dbReference>
<name>T0YC09_9ZZZZ</name>
<feature type="non-terminal residue" evidence="1">
    <location>
        <position position="78"/>
    </location>
</feature>
<gene>
    <name evidence="1" type="ORF">B1A_19263</name>
</gene>
<keyword evidence="1" id="KW-0032">Aminotransferase</keyword>
<keyword evidence="1" id="KW-0808">Transferase</keyword>
<dbReference type="GO" id="GO:0008483">
    <property type="term" value="F:transaminase activity"/>
    <property type="evidence" value="ECO:0007669"/>
    <property type="project" value="UniProtKB-KW"/>
</dbReference>
<dbReference type="EMBL" id="AUZX01014211">
    <property type="protein sequence ID" value="EQD32801.1"/>
    <property type="molecule type" value="Genomic_DNA"/>
</dbReference>
<evidence type="ECO:0000313" key="1">
    <source>
        <dbReference type="EMBL" id="EQD32801.1"/>
    </source>
</evidence>
<reference evidence="1" key="2">
    <citation type="journal article" date="2014" name="ISME J.">
        <title>Microbial stratification in low pH oxic and suboxic macroscopic growths along an acid mine drainage.</title>
        <authorList>
            <person name="Mendez-Garcia C."/>
            <person name="Mesa V."/>
            <person name="Sprenger R.R."/>
            <person name="Richter M."/>
            <person name="Diez M.S."/>
            <person name="Solano J."/>
            <person name="Bargiela R."/>
            <person name="Golyshina O.V."/>
            <person name="Manteca A."/>
            <person name="Ramos J.L."/>
            <person name="Gallego J.R."/>
            <person name="Llorente I."/>
            <person name="Martins Dos Santos V.A."/>
            <person name="Jensen O.N."/>
            <person name="Pelaez A.I."/>
            <person name="Sanchez J."/>
            <person name="Ferrer M."/>
        </authorList>
    </citation>
    <scope>NUCLEOTIDE SEQUENCE</scope>
</reference>
<dbReference type="Gene3D" id="3.30.470.10">
    <property type="match status" value="1"/>
</dbReference>
<protein>
    <submittedName>
        <fullName evidence="1">Branched-chain amino acid aminotransferase</fullName>
    </submittedName>
</protein>
<dbReference type="AlphaFoldDB" id="T0YC09"/>
<organism evidence="1">
    <name type="scientific">mine drainage metagenome</name>
    <dbReference type="NCBI Taxonomy" id="410659"/>
    <lineage>
        <taxon>unclassified sequences</taxon>
        <taxon>metagenomes</taxon>
        <taxon>ecological metagenomes</taxon>
    </lineage>
</organism>
<dbReference type="InterPro" id="IPR043131">
    <property type="entry name" value="BCAT-like_N"/>
</dbReference>
<proteinExistence type="predicted"/>